<evidence type="ECO:0000313" key="1">
    <source>
        <dbReference type="EMBL" id="OGI94344.1"/>
    </source>
</evidence>
<organism evidence="1 2">
    <name type="scientific">Candidatus Nomurabacteria bacterium RIFCSPLOWO2_01_FULL_40_18</name>
    <dbReference type="NCBI Taxonomy" id="1801773"/>
    <lineage>
        <taxon>Bacteria</taxon>
        <taxon>Candidatus Nomuraibacteriota</taxon>
    </lineage>
</organism>
<evidence type="ECO:0000313" key="2">
    <source>
        <dbReference type="Proteomes" id="UP000176629"/>
    </source>
</evidence>
<name>A0A1F6XJL4_9BACT</name>
<accession>A0A1F6XJL4</accession>
<gene>
    <name evidence="1" type="ORF">A3A03_03335</name>
</gene>
<reference evidence="1 2" key="1">
    <citation type="journal article" date="2016" name="Nat. Commun.">
        <title>Thousands of microbial genomes shed light on interconnected biogeochemical processes in an aquifer system.</title>
        <authorList>
            <person name="Anantharaman K."/>
            <person name="Brown C.T."/>
            <person name="Hug L.A."/>
            <person name="Sharon I."/>
            <person name="Castelle C.J."/>
            <person name="Probst A.J."/>
            <person name="Thomas B.C."/>
            <person name="Singh A."/>
            <person name="Wilkins M.J."/>
            <person name="Karaoz U."/>
            <person name="Brodie E.L."/>
            <person name="Williams K.H."/>
            <person name="Hubbard S.S."/>
            <person name="Banfield J.F."/>
        </authorList>
    </citation>
    <scope>NUCLEOTIDE SEQUENCE [LARGE SCALE GENOMIC DNA]</scope>
</reference>
<protein>
    <submittedName>
        <fullName evidence="1">Uncharacterized protein</fullName>
    </submittedName>
</protein>
<sequence>MKPETKNCQNCKKDFEIDSNDFGFYEKMGVLPPKICPECRMQLRLCFKNERCFYKRACDNCKKGIISIYSANKPYPVWCSECWWSDDLNAKKYAVDYDFNKPFFEQFKELWVKAPKQALGGMRNVNCFYLNNTADNKNCYLIIESSNNENCINCYWIQLSKDLTDCSFTNKVELSYEVDDCYDCHSLRWSKGCYSCLNSAFLLDCRGCIDCIGCINLRQQKYHIFNQPYTKEEYEEKLKSFKLDTFSGVENFKKEFQKFIKDKPRKFAEITNAINSTGNYMVNVKNNKSCFHAHEAEDNAYSIHVWRGAKNCMDCNTAGRTAELIYNSLNTGIEASNVICGQYCWTSQFMEYCLNCPNSNHNFGCASLIKGSYCILNKQYSKEDYKKLRAEIIEKMKQESIYGDFFPKELSPFGYNESLVMDEFPLTKEQALEKGFQWEDTPRGTYGKETVDWKTFPDSILELPVGFDVGKEVFVCTECDKNFRIIGDELGFYKRMQIPIPRNCPECRHIKRFTNRGPNKLWHRQCMCGSTGSPSTTTEHFHGENKCETEFETSYAPGRSEIVYCEKCYQQEVY</sequence>
<dbReference type="AlphaFoldDB" id="A0A1F6XJL4"/>
<proteinExistence type="predicted"/>
<comment type="caution">
    <text evidence="1">The sequence shown here is derived from an EMBL/GenBank/DDBJ whole genome shotgun (WGS) entry which is preliminary data.</text>
</comment>
<dbReference type="STRING" id="1801773.A3A03_03335"/>
<dbReference type="EMBL" id="MFUX01000025">
    <property type="protein sequence ID" value="OGI94344.1"/>
    <property type="molecule type" value="Genomic_DNA"/>
</dbReference>
<dbReference type="Proteomes" id="UP000176629">
    <property type="component" value="Unassembled WGS sequence"/>
</dbReference>